<evidence type="ECO:0000259" key="1">
    <source>
        <dbReference type="Pfam" id="PF25597"/>
    </source>
</evidence>
<keyword evidence="2" id="KW-0808">Transferase</keyword>
<protein>
    <submittedName>
        <fullName evidence="2">Putative RNA-directed DNA polymerase</fullName>
        <ecNumber evidence="2">2.7.7.49</ecNumber>
    </submittedName>
</protein>
<keyword evidence="3" id="KW-1185">Reference proteome</keyword>
<proteinExistence type="predicted"/>
<dbReference type="Gramene" id="PRQ57095">
    <property type="protein sequence ID" value="PRQ57095"/>
    <property type="gene ID" value="RchiOBHm_Chr1g0344501"/>
</dbReference>
<dbReference type="STRING" id="74649.A0A2P6SEK0"/>
<accession>A0A2P6SEK0</accession>
<reference evidence="2 3" key="1">
    <citation type="journal article" date="2018" name="Nat. Genet.">
        <title>The Rosa genome provides new insights in the design of modern roses.</title>
        <authorList>
            <person name="Bendahmane M."/>
        </authorList>
    </citation>
    <scope>NUCLEOTIDE SEQUENCE [LARGE SCALE GENOMIC DNA]</scope>
    <source>
        <strain evidence="3">cv. Old Blush</strain>
    </source>
</reference>
<dbReference type="GO" id="GO:0003964">
    <property type="term" value="F:RNA-directed DNA polymerase activity"/>
    <property type="evidence" value="ECO:0007669"/>
    <property type="project" value="UniProtKB-KW"/>
</dbReference>
<keyword evidence="2" id="KW-0695">RNA-directed DNA polymerase</keyword>
<evidence type="ECO:0000313" key="2">
    <source>
        <dbReference type="EMBL" id="PRQ57095.1"/>
    </source>
</evidence>
<feature type="domain" description="Retroviral polymerase SH3-like" evidence="1">
    <location>
        <begin position="47"/>
        <end position="107"/>
    </location>
</feature>
<dbReference type="EMBL" id="PDCK01000039">
    <property type="protein sequence ID" value="PRQ57095.1"/>
    <property type="molecule type" value="Genomic_DNA"/>
</dbReference>
<name>A0A2P6SEK0_ROSCH</name>
<dbReference type="Pfam" id="PF25597">
    <property type="entry name" value="SH3_retrovirus"/>
    <property type="match status" value="1"/>
</dbReference>
<evidence type="ECO:0000313" key="3">
    <source>
        <dbReference type="Proteomes" id="UP000238479"/>
    </source>
</evidence>
<comment type="caution">
    <text evidence="2">The sequence shown here is derived from an EMBL/GenBank/DDBJ whole genome shotgun (WGS) entry which is preliminary data.</text>
</comment>
<dbReference type="AlphaFoldDB" id="A0A2P6SEK0"/>
<organism evidence="2 3">
    <name type="scientific">Rosa chinensis</name>
    <name type="common">China rose</name>
    <dbReference type="NCBI Taxonomy" id="74649"/>
    <lineage>
        <taxon>Eukaryota</taxon>
        <taxon>Viridiplantae</taxon>
        <taxon>Streptophyta</taxon>
        <taxon>Embryophyta</taxon>
        <taxon>Tracheophyta</taxon>
        <taxon>Spermatophyta</taxon>
        <taxon>Magnoliopsida</taxon>
        <taxon>eudicotyledons</taxon>
        <taxon>Gunneridae</taxon>
        <taxon>Pentapetalae</taxon>
        <taxon>rosids</taxon>
        <taxon>fabids</taxon>
        <taxon>Rosales</taxon>
        <taxon>Rosaceae</taxon>
        <taxon>Rosoideae</taxon>
        <taxon>Rosoideae incertae sedis</taxon>
        <taxon>Rosa</taxon>
    </lineage>
</organism>
<dbReference type="EC" id="2.7.7.49" evidence="2"/>
<dbReference type="Proteomes" id="UP000238479">
    <property type="component" value="Chromosome 1"/>
</dbReference>
<dbReference type="InterPro" id="IPR057670">
    <property type="entry name" value="SH3_retrovirus"/>
</dbReference>
<sequence>MFWFHAVPHFAYLINRMPCRSLKMSSPYIELFGFAPDLSFLKIFGTACYPFLRPYSHDKLEPRSSCCVFLGYALGYKGVFCYNVEKNKLWMSRHVVHDETIFPYHITPASKSTASSSSSRPCQSSASYQYSVPSSFVSPAPSSPIQSPMLPILQVVLPFDSPS</sequence>
<keyword evidence="2" id="KW-0548">Nucleotidyltransferase</keyword>
<gene>
    <name evidence="2" type="ORF">RchiOBHm_Chr1g0344501</name>
</gene>